<keyword evidence="1" id="KW-0343">GTPase activation</keyword>
<feature type="region of interest" description="Disordered" evidence="6">
    <location>
        <begin position="341"/>
        <end position="360"/>
    </location>
</feature>
<feature type="domain" description="Arf-GAP" evidence="7">
    <location>
        <begin position="12"/>
        <end position="129"/>
    </location>
</feature>
<dbReference type="SMART" id="SM00105">
    <property type="entry name" value="ArfGap"/>
    <property type="match status" value="1"/>
</dbReference>
<dbReference type="InterPro" id="IPR038508">
    <property type="entry name" value="ArfGAP_dom_sf"/>
</dbReference>
<accession>A0A0N4ZCP9</accession>
<dbReference type="InterPro" id="IPR037278">
    <property type="entry name" value="ARFGAP/RecO"/>
</dbReference>
<evidence type="ECO:0000256" key="6">
    <source>
        <dbReference type="SAM" id="MobiDB-lite"/>
    </source>
</evidence>
<dbReference type="GO" id="GO:0048205">
    <property type="term" value="P:COPI coating of Golgi vesicle"/>
    <property type="evidence" value="ECO:0007669"/>
    <property type="project" value="TreeGrafter"/>
</dbReference>
<keyword evidence="4" id="KW-0862">Zinc</keyword>
<name>A0A0N4ZCP9_PARTI</name>
<protein>
    <submittedName>
        <fullName evidence="9">Arf-GAP domain-containing protein</fullName>
    </submittedName>
</protein>
<evidence type="ECO:0000256" key="4">
    <source>
        <dbReference type="ARBA" id="ARBA00022833"/>
    </source>
</evidence>
<dbReference type="PANTHER" id="PTHR45686">
    <property type="entry name" value="ADP-RIBOSYLATION FACTOR GTPASE ACTIVATING PROTEIN 3, ISOFORM H-RELATED"/>
    <property type="match status" value="1"/>
</dbReference>
<evidence type="ECO:0000313" key="8">
    <source>
        <dbReference type="Proteomes" id="UP000038045"/>
    </source>
</evidence>
<dbReference type="Pfam" id="PF01412">
    <property type="entry name" value="ArfGap"/>
    <property type="match status" value="1"/>
</dbReference>
<sequence length="497" mass="55130">MNTETPSSEEIQQVLSKLKAQPSNKICFDCNARNPTWATVTYGVFICIDCSAVHRNLGVHITFVRSTNLDTNWTWQQLRAMQVSGNVNASKFFKEHGCETTDSQQKYKSRAATMYREKVAKMAQLAHETCKGKLFIDNNDSVVVTDEKEEEEDFFTQKFNPINVPAPAVKKLIVEPKKQEKNELVDETSAVESQPIKSSLINKKPAKKIILGNKKGLGATKVSTNFSEIEQKAIQAEKEREAASKFICEPEIDEETGKLSSRLMMQNLDDVKKANEKRIKSAAADPKKAEVVERLGMGGIQNVGISHSVSSGIHAIKQVGVKSKPSQKSSYLDSWDMLDDTEKNDDNKKSGEDDDFFDTWKEPKKTEKTAYSRPTVNYSSAPASDEALKKFGNAKSISSDAFFGKNEMDTETRANLARFDGATSLGSADLFGNGQAYSNSYSYNSHVPEMSDIKDSVRQGVSKVAGKLSSLSSTVSSYLNVSLDTYTNKFRNTSKHN</sequence>
<dbReference type="GO" id="GO:0000139">
    <property type="term" value="C:Golgi membrane"/>
    <property type="evidence" value="ECO:0007669"/>
    <property type="project" value="GOC"/>
</dbReference>
<evidence type="ECO:0000256" key="5">
    <source>
        <dbReference type="PROSITE-ProRule" id="PRU00288"/>
    </source>
</evidence>
<dbReference type="PRINTS" id="PR00405">
    <property type="entry name" value="REVINTRACTNG"/>
</dbReference>
<dbReference type="Gene3D" id="1.10.220.150">
    <property type="entry name" value="Arf GTPase activating protein"/>
    <property type="match status" value="1"/>
</dbReference>
<evidence type="ECO:0000259" key="7">
    <source>
        <dbReference type="PROSITE" id="PS50115"/>
    </source>
</evidence>
<organism evidence="8 9">
    <name type="scientific">Parastrongyloides trichosuri</name>
    <name type="common">Possum-specific nematode worm</name>
    <dbReference type="NCBI Taxonomy" id="131310"/>
    <lineage>
        <taxon>Eukaryota</taxon>
        <taxon>Metazoa</taxon>
        <taxon>Ecdysozoa</taxon>
        <taxon>Nematoda</taxon>
        <taxon>Chromadorea</taxon>
        <taxon>Rhabditida</taxon>
        <taxon>Tylenchina</taxon>
        <taxon>Panagrolaimomorpha</taxon>
        <taxon>Strongyloidoidea</taxon>
        <taxon>Strongyloididae</taxon>
        <taxon>Parastrongyloides</taxon>
    </lineage>
</organism>
<dbReference type="GO" id="GO:0005096">
    <property type="term" value="F:GTPase activator activity"/>
    <property type="evidence" value="ECO:0007669"/>
    <property type="project" value="UniProtKB-KW"/>
</dbReference>
<dbReference type="PANTHER" id="PTHR45686:SF4">
    <property type="entry name" value="ADP-RIBOSYLATION FACTOR GTPASE ACTIVATING PROTEIN 3, ISOFORM H"/>
    <property type="match status" value="1"/>
</dbReference>
<dbReference type="WBParaSite" id="PTRK_0000530200.1">
    <property type="protein sequence ID" value="PTRK_0000530200.1"/>
    <property type="gene ID" value="PTRK_0000530200"/>
</dbReference>
<feature type="compositionally biased region" description="Basic and acidic residues" evidence="6">
    <location>
        <begin position="341"/>
        <end position="351"/>
    </location>
</feature>
<keyword evidence="2" id="KW-0479">Metal-binding</keyword>
<keyword evidence="3 5" id="KW-0863">Zinc-finger</keyword>
<evidence type="ECO:0000256" key="1">
    <source>
        <dbReference type="ARBA" id="ARBA00022468"/>
    </source>
</evidence>
<evidence type="ECO:0000313" key="9">
    <source>
        <dbReference type="WBParaSite" id="PTRK_0000530200.1"/>
    </source>
</evidence>
<dbReference type="STRING" id="131310.A0A0N4ZCP9"/>
<dbReference type="PROSITE" id="PS50115">
    <property type="entry name" value="ARFGAP"/>
    <property type="match status" value="1"/>
</dbReference>
<dbReference type="SUPFAM" id="SSF57863">
    <property type="entry name" value="ArfGap/RecO-like zinc finger"/>
    <property type="match status" value="1"/>
</dbReference>
<dbReference type="AlphaFoldDB" id="A0A0N4ZCP9"/>
<evidence type="ECO:0000256" key="3">
    <source>
        <dbReference type="ARBA" id="ARBA00022771"/>
    </source>
</evidence>
<reference evidence="9" key="1">
    <citation type="submission" date="2017-02" db="UniProtKB">
        <authorList>
            <consortium name="WormBaseParasite"/>
        </authorList>
    </citation>
    <scope>IDENTIFICATION</scope>
</reference>
<dbReference type="FunFam" id="1.10.220.150:FF:000004">
    <property type="entry name" value="Putative ADP-ribosylation factor GTPase-activating protein 2"/>
    <property type="match status" value="1"/>
</dbReference>
<proteinExistence type="predicted"/>
<dbReference type="Proteomes" id="UP000038045">
    <property type="component" value="Unplaced"/>
</dbReference>
<dbReference type="InterPro" id="IPR001164">
    <property type="entry name" value="ArfGAP_dom"/>
</dbReference>
<dbReference type="CDD" id="cd08831">
    <property type="entry name" value="ArfGap_ArfGap2_3_like"/>
    <property type="match status" value="1"/>
</dbReference>
<dbReference type="GO" id="GO:0008270">
    <property type="term" value="F:zinc ion binding"/>
    <property type="evidence" value="ECO:0007669"/>
    <property type="project" value="UniProtKB-KW"/>
</dbReference>
<keyword evidence="8" id="KW-1185">Reference proteome</keyword>
<evidence type="ECO:0000256" key="2">
    <source>
        <dbReference type="ARBA" id="ARBA00022723"/>
    </source>
</evidence>